<sequence>MNDTATHPVPTLLCAPALLPTPEPNPEPVPPTRRRALYTSLTDAAARLDELEQQGRTGRLIILGQALFAVEWV</sequence>
<evidence type="ECO:0000313" key="1">
    <source>
        <dbReference type="EMBL" id="QJW99545.1"/>
    </source>
</evidence>
<evidence type="ECO:0000313" key="2">
    <source>
        <dbReference type="Proteomes" id="UP000503447"/>
    </source>
</evidence>
<organism evidence="1 2">
    <name type="scientific">Frigoriglobus tundricola</name>
    <dbReference type="NCBI Taxonomy" id="2774151"/>
    <lineage>
        <taxon>Bacteria</taxon>
        <taxon>Pseudomonadati</taxon>
        <taxon>Planctomycetota</taxon>
        <taxon>Planctomycetia</taxon>
        <taxon>Gemmatales</taxon>
        <taxon>Gemmataceae</taxon>
        <taxon>Frigoriglobus</taxon>
    </lineage>
</organism>
<reference evidence="2" key="1">
    <citation type="submission" date="2020-05" db="EMBL/GenBank/DDBJ databases">
        <title>Frigoriglobus tundricola gen. nov., sp. nov., a psychrotolerant cellulolytic planctomycete of the family Gemmataceae with two divergent copies of 16S rRNA gene.</title>
        <authorList>
            <person name="Kulichevskaya I.S."/>
            <person name="Ivanova A.A."/>
            <person name="Naumoff D.G."/>
            <person name="Beletsky A.V."/>
            <person name="Rijpstra W.I.C."/>
            <person name="Sinninghe Damste J.S."/>
            <person name="Mardanov A.V."/>
            <person name="Ravin N.V."/>
            <person name="Dedysh S.N."/>
        </authorList>
    </citation>
    <scope>NUCLEOTIDE SEQUENCE [LARGE SCALE GENOMIC DNA]</scope>
    <source>
        <strain evidence="2">PL17</strain>
    </source>
</reference>
<dbReference type="RefSeq" id="WP_171474494.1">
    <property type="nucleotide sequence ID" value="NZ_CP053452.2"/>
</dbReference>
<proteinExistence type="predicted"/>
<dbReference type="KEGG" id="ftj:FTUN_7157"/>
<dbReference type="EMBL" id="CP053452">
    <property type="protein sequence ID" value="QJW99545.1"/>
    <property type="molecule type" value="Genomic_DNA"/>
</dbReference>
<dbReference type="AlphaFoldDB" id="A0A6M5Z020"/>
<accession>A0A6M5Z020</accession>
<gene>
    <name evidence="1" type="ORF">FTUN_7157</name>
</gene>
<dbReference type="Proteomes" id="UP000503447">
    <property type="component" value="Chromosome"/>
</dbReference>
<keyword evidence="2" id="KW-1185">Reference proteome</keyword>
<name>A0A6M5Z020_9BACT</name>
<protein>
    <submittedName>
        <fullName evidence="1">Uncharacterized protein</fullName>
    </submittedName>
</protein>